<dbReference type="RefSeq" id="WP_344188394.1">
    <property type="nucleotide sequence ID" value="NZ_BAAAND010000001.1"/>
</dbReference>
<protein>
    <submittedName>
        <fullName evidence="3">Tripartite tricarboxylate transporter substrate binding protein</fullName>
    </submittedName>
</protein>
<keyword evidence="4" id="KW-1185">Reference proteome</keyword>
<feature type="chain" id="PRO_5045317842" evidence="2">
    <location>
        <begin position="27"/>
        <end position="337"/>
    </location>
</feature>
<evidence type="ECO:0000256" key="2">
    <source>
        <dbReference type="SAM" id="SignalP"/>
    </source>
</evidence>
<dbReference type="InterPro" id="IPR042100">
    <property type="entry name" value="Bug_dom1"/>
</dbReference>
<dbReference type="Proteomes" id="UP001500190">
    <property type="component" value="Unassembled WGS sequence"/>
</dbReference>
<organism evidence="3 4">
    <name type="scientific">Kribbella karoonensis</name>
    <dbReference type="NCBI Taxonomy" id="324851"/>
    <lineage>
        <taxon>Bacteria</taxon>
        <taxon>Bacillati</taxon>
        <taxon>Actinomycetota</taxon>
        <taxon>Actinomycetes</taxon>
        <taxon>Propionibacteriales</taxon>
        <taxon>Kribbellaceae</taxon>
        <taxon>Kribbella</taxon>
    </lineage>
</organism>
<dbReference type="PANTHER" id="PTHR42928">
    <property type="entry name" value="TRICARBOXYLATE-BINDING PROTEIN"/>
    <property type="match status" value="1"/>
</dbReference>
<dbReference type="PANTHER" id="PTHR42928:SF5">
    <property type="entry name" value="BLR1237 PROTEIN"/>
    <property type="match status" value="1"/>
</dbReference>
<sequence length="337" mass="35055">MVSNKFNRRILVTAVSASVLLAGLLAGCGGVKTTSTGGKGDFPTGNIQMSVGASPGGSTDLITRALAEGIGKDLGVSVPVINKPGANGALNAKELQAAKPDGYKIAVQNASLFTITPLAVSPNEVVKLDDFDLLGGISQDDYVLIAPVGSGYKSIADLKEAGKNIKYGTTGVGTGAQLASALTFKQAAIPATDVPFDGGAPALTALLGSQVDVATIQVGDGIEQIKAHKVVPLAVFSAERIKFLPDVPTAKEQGYDVVVSQYRFLTAPKGTPDDVKAKILDAAKKTYATDAYKKFNDAHCLTPIEVSPDEVRKILDQYTTKYKAQLDQYGISLAAKK</sequence>
<dbReference type="Pfam" id="PF03401">
    <property type="entry name" value="TctC"/>
    <property type="match status" value="1"/>
</dbReference>
<gene>
    <name evidence="3" type="ORF">GCM10009742_12370</name>
</gene>
<dbReference type="Gene3D" id="3.40.190.150">
    <property type="entry name" value="Bordetella uptake gene, domain 1"/>
    <property type="match status" value="1"/>
</dbReference>
<name>A0ABN2D6D2_9ACTN</name>
<keyword evidence="2" id="KW-0732">Signal</keyword>
<dbReference type="CDD" id="cd07012">
    <property type="entry name" value="PBP2_Bug_TTT"/>
    <property type="match status" value="1"/>
</dbReference>
<dbReference type="InterPro" id="IPR005064">
    <property type="entry name" value="BUG"/>
</dbReference>
<feature type="signal peptide" evidence="2">
    <location>
        <begin position="1"/>
        <end position="26"/>
    </location>
</feature>
<accession>A0ABN2D6D2</accession>
<dbReference type="PROSITE" id="PS51257">
    <property type="entry name" value="PROKAR_LIPOPROTEIN"/>
    <property type="match status" value="1"/>
</dbReference>
<comment type="similarity">
    <text evidence="1">Belongs to the UPF0065 (bug) family.</text>
</comment>
<dbReference type="EMBL" id="BAAAND010000001">
    <property type="protein sequence ID" value="GAA1571274.1"/>
    <property type="molecule type" value="Genomic_DNA"/>
</dbReference>
<dbReference type="Gene3D" id="3.40.190.10">
    <property type="entry name" value="Periplasmic binding protein-like II"/>
    <property type="match status" value="1"/>
</dbReference>
<evidence type="ECO:0000313" key="3">
    <source>
        <dbReference type="EMBL" id="GAA1571274.1"/>
    </source>
</evidence>
<dbReference type="SUPFAM" id="SSF53850">
    <property type="entry name" value="Periplasmic binding protein-like II"/>
    <property type="match status" value="1"/>
</dbReference>
<evidence type="ECO:0000313" key="4">
    <source>
        <dbReference type="Proteomes" id="UP001500190"/>
    </source>
</evidence>
<proteinExistence type="inferred from homology"/>
<evidence type="ECO:0000256" key="1">
    <source>
        <dbReference type="ARBA" id="ARBA00006987"/>
    </source>
</evidence>
<dbReference type="PIRSF" id="PIRSF017082">
    <property type="entry name" value="YflP"/>
    <property type="match status" value="1"/>
</dbReference>
<comment type="caution">
    <text evidence="3">The sequence shown here is derived from an EMBL/GenBank/DDBJ whole genome shotgun (WGS) entry which is preliminary data.</text>
</comment>
<reference evidence="3 4" key="1">
    <citation type="journal article" date="2019" name="Int. J. Syst. Evol. Microbiol.">
        <title>The Global Catalogue of Microorganisms (GCM) 10K type strain sequencing project: providing services to taxonomists for standard genome sequencing and annotation.</title>
        <authorList>
            <consortium name="The Broad Institute Genomics Platform"/>
            <consortium name="The Broad Institute Genome Sequencing Center for Infectious Disease"/>
            <person name="Wu L."/>
            <person name="Ma J."/>
        </authorList>
    </citation>
    <scope>NUCLEOTIDE SEQUENCE [LARGE SCALE GENOMIC DNA]</scope>
    <source>
        <strain evidence="3 4">JCM 14304</strain>
    </source>
</reference>